<keyword evidence="3" id="KW-1185">Reference proteome</keyword>
<dbReference type="Pfam" id="PF06697">
    <property type="entry name" value="DUF1191"/>
    <property type="match status" value="1"/>
</dbReference>
<dbReference type="PANTHER" id="PTHR33512:SF4">
    <property type="entry name" value="PROTEIN, PUTATIVE (DUF1191)-RELATED"/>
    <property type="match status" value="1"/>
</dbReference>
<keyword evidence="1" id="KW-0472">Membrane</keyword>
<dbReference type="InterPro" id="IPR043128">
    <property type="entry name" value="Rev_trsase/Diguanyl_cyclase"/>
</dbReference>
<comment type="caution">
    <text evidence="2">The sequence shown here is derived from an EMBL/GenBank/DDBJ whole genome shotgun (WGS) entry which is preliminary data.</text>
</comment>
<dbReference type="InterPro" id="IPR010605">
    <property type="entry name" value="DUF1191"/>
</dbReference>
<evidence type="ECO:0000313" key="2">
    <source>
        <dbReference type="EMBL" id="PHT64284.1"/>
    </source>
</evidence>
<accession>A0A2G2Y3G9</accession>
<reference evidence="2 3" key="1">
    <citation type="journal article" date="2014" name="Nat. Genet.">
        <title>Genome sequence of the hot pepper provides insights into the evolution of pungency in Capsicum species.</title>
        <authorList>
            <person name="Kim S."/>
            <person name="Park M."/>
            <person name="Yeom S.I."/>
            <person name="Kim Y.M."/>
            <person name="Lee J.M."/>
            <person name="Lee H.A."/>
            <person name="Seo E."/>
            <person name="Choi J."/>
            <person name="Cheong K."/>
            <person name="Kim K.T."/>
            <person name="Jung K."/>
            <person name="Lee G.W."/>
            <person name="Oh S.K."/>
            <person name="Bae C."/>
            <person name="Kim S.B."/>
            <person name="Lee H.Y."/>
            <person name="Kim S.Y."/>
            <person name="Kim M.S."/>
            <person name="Kang B.C."/>
            <person name="Jo Y.D."/>
            <person name="Yang H.B."/>
            <person name="Jeong H.J."/>
            <person name="Kang W.H."/>
            <person name="Kwon J.K."/>
            <person name="Shin C."/>
            <person name="Lim J.Y."/>
            <person name="Park J.H."/>
            <person name="Huh J.H."/>
            <person name="Kim J.S."/>
            <person name="Kim B.D."/>
            <person name="Cohen O."/>
            <person name="Paran I."/>
            <person name="Suh M.C."/>
            <person name="Lee S.B."/>
            <person name="Kim Y.K."/>
            <person name="Shin Y."/>
            <person name="Noh S.J."/>
            <person name="Park J."/>
            <person name="Seo Y.S."/>
            <person name="Kwon S.Y."/>
            <person name="Kim H.A."/>
            <person name="Park J.M."/>
            <person name="Kim H.J."/>
            <person name="Choi S.B."/>
            <person name="Bosland P.W."/>
            <person name="Reeves G."/>
            <person name="Jo S.H."/>
            <person name="Lee B.W."/>
            <person name="Cho H.T."/>
            <person name="Choi H.S."/>
            <person name="Lee M.S."/>
            <person name="Yu Y."/>
            <person name="Do Choi Y."/>
            <person name="Park B.S."/>
            <person name="van Deynze A."/>
            <person name="Ashrafi H."/>
            <person name="Hill T."/>
            <person name="Kim W.T."/>
            <person name="Pai H.S."/>
            <person name="Ahn H.K."/>
            <person name="Yeam I."/>
            <person name="Giovannoni J.J."/>
            <person name="Rose J.K."/>
            <person name="Sorensen I."/>
            <person name="Lee S.J."/>
            <person name="Kim R.W."/>
            <person name="Choi I.Y."/>
            <person name="Choi B.S."/>
            <person name="Lim J.S."/>
            <person name="Lee Y.H."/>
            <person name="Choi D."/>
        </authorList>
    </citation>
    <scope>NUCLEOTIDE SEQUENCE [LARGE SCALE GENOMIC DNA]</scope>
    <source>
        <strain evidence="3">cv. CM334</strain>
    </source>
</reference>
<gene>
    <name evidence="2" type="ORF">T459_31954</name>
</gene>
<keyword evidence="1" id="KW-0812">Transmembrane</keyword>
<keyword evidence="1" id="KW-1133">Transmembrane helix</keyword>
<organism evidence="2 3">
    <name type="scientific">Capsicum annuum</name>
    <name type="common">Capsicum pepper</name>
    <dbReference type="NCBI Taxonomy" id="4072"/>
    <lineage>
        <taxon>Eukaryota</taxon>
        <taxon>Viridiplantae</taxon>
        <taxon>Streptophyta</taxon>
        <taxon>Embryophyta</taxon>
        <taxon>Tracheophyta</taxon>
        <taxon>Spermatophyta</taxon>
        <taxon>Magnoliopsida</taxon>
        <taxon>eudicotyledons</taxon>
        <taxon>Gunneridae</taxon>
        <taxon>Pentapetalae</taxon>
        <taxon>asterids</taxon>
        <taxon>lamiids</taxon>
        <taxon>Solanales</taxon>
        <taxon>Solanaceae</taxon>
        <taxon>Solanoideae</taxon>
        <taxon>Capsiceae</taxon>
        <taxon>Capsicum</taxon>
    </lineage>
</organism>
<dbReference type="AlphaFoldDB" id="A0A2G2Y3G9"/>
<evidence type="ECO:0008006" key="4">
    <source>
        <dbReference type="Google" id="ProtNLM"/>
    </source>
</evidence>
<name>A0A2G2Y3G9_CAPAN</name>
<protein>
    <recommendedName>
        <fullName evidence="4">Reverse transcriptase domain-containing protein</fullName>
    </recommendedName>
</protein>
<dbReference type="Gene3D" id="3.30.70.270">
    <property type="match status" value="1"/>
</dbReference>
<dbReference type="SUPFAM" id="SSF56672">
    <property type="entry name" value="DNA/RNA polymerases"/>
    <property type="match status" value="1"/>
</dbReference>
<sequence>MKLSLVRLQSSTLWEKGANFSGFSIHPRTIPVSNVKRINVVYYDLGNLSSHYFNISGYNLLTSEIGFMVYDAPSNISTIKSLTKVGLRPMGQPISVEFKNLSEMVKGRITKNYGHFTIMLPQEARKKSSIWFFVVKDFVIGLFGVASVALVGRMVLGIFIFKKRCDMEREAEEGEFLGSVMLFRDEYSNFSDGGSNAQSDFSFACNNSAFSDRLWMIEIVPSRAEIKPGNGGFSAEVDWDQKGKRKREEIETRKCFQLHFFPDYQGIKPMPMHVWLYVKRFGIDFDDPMEEIKTINQTGSVREYHPAFERSLIRVNLSEENNFSCYIGGLTIEWNIAVKITKPSPLSKVYKIARMLDAYLLSMRQYPTNHSPIIAKRFADQKYSRSKGILPKPYSTNSSFSKGLNRRTLSSQEMNGKKGKSNWLSIKNGIAYIDDIGSSHKFIDPKLVKRLGCEVRSINPEVVAAANGSMKVDKGVQWFLTLGDIKLNFRNLTIEFWYKGRKHLLRGSGCKVLREISKALRNAFSIVYDSEPINLPPARGIFDHRIVLQPGVEPLDKRPYKYPLVKKDLIENTVQQMMDHGIIQPSCSLFVSLVLLVRKKDGTRRFCVDYRDSNKFTVKNNFPIPIVEDLLDELGGSKVFSKIDLNSGYHQLIQDSPRTQENKHQNSPLVQGTMDLYW</sequence>
<dbReference type="Gene3D" id="3.10.10.10">
    <property type="entry name" value="HIV Type 1 Reverse Transcriptase, subunit A, domain 1"/>
    <property type="match status" value="1"/>
</dbReference>
<dbReference type="EMBL" id="AYRZ02000017">
    <property type="protein sequence ID" value="PHT64284.1"/>
    <property type="molecule type" value="Genomic_DNA"/>
</dbReference>
<dbReference type="CDD" id="cd01647">
    <property type="entry name" value="RT_LTR"/>
    <property type="match status" value="1"/>
</dbReference>
<reference evidence="2 3" key="2">
    <citation type="journal article" date="2017" name="Genome Biol.">
        <title>New reference genome sequences of hot pepper reveal the massive evolution of plant disease-resistance genes by retroduplication.</title>
        <authorList>
            <person name="Kim S."/>
            <person name="Park J."/>
            <person name="Yeom S.I."/>
            <person name="Kim Y.M."/>
            <person name="Seo E."/>
            <person name="Kim K.T."/>
            <person name="Kim M.S."/>
            <person name="Lee J.M."/>
            <person name="Cheong K."/>
            <person name="Shin H.S."/>
            <person name="Kim S.B."/>
            <person name="Han K."/>
            <person name="Lee J."/>
            <person name="Park M."/>
            <person name="Lee H.A."/>
            <person name="Lee H.Y."/>
            <person name="Lee Y."/>
            <person name="Oh S."/>
            <person name="Lee J.H."/>
            <person name="Choi E."/>
            <person name="Choi E."/>
            <person name="Lee S.E."/>
            <person name="Jeon J."/>
            <person name="Kim H."/>
            <person name="Choi G."/>
            <person name="Song H."/>
            <person name="Lee J."/>
            <person name="Lee S.C."/>
            <person name="Kwon J.K."/>
            <person name="Lee H.Y."/>
            <person name="Koo N."/>
            <person name="Hong Y."/>
            <person name="Kim R.W."/>
            <person name="Kang W.H."/>
            <person name="Huh J.H."/>
            <person name="Kang B.C."/>
            <person name="Yang T.J."/>
            <person name="Lee Y.H."/>
            <person name="Bennetzen J.L."/>
            <person name="Choi D."/>
        </authorList>
    </citation>
    <scope>NUCLEOTIDE SEQUENCE [LARGE SCALE GENOMIC DNA]</scope>
    <source>
        <strain evidence="3">cv. CM334</strain>
    </source>
</reference>
<dbReference type="Gramene" id="PHT64284">
    <property type="protein sequence ID" value="PHT64284"/>
    <property type="gene ID" value="T459_31954"/>
</dbReference>
<feature type="transmembrane region" description="Helical" evidence="1">
    <location>
        <begin position="130"/>
        <end position="161"/>
    </location>
</feature>
<evidence type="ECO:0000256" key="1">
    <source>
        <dbReference type="SAM" id="Phobius"/>
    </source>
</evidence>
<dbReference type="STRING" id="4072.A0A2G2Y3G9"/>
<evidence type="ECO:0000313" key="3">
    <source>
        <dbReference type="Proteomes" id="UP000222542"/>
    </source>
</evidence>
<dbReference type="Proteomes" id="UP000222542">
    <property type="component" value="Unassembled WGS sequence"/>
</dbReference>
<proteinExistence type="predicted"/>
<dbReference type="PANTHER" id="PTHR33512">
    <property type="entry name" value="PROTEIN, PUTATIVE (DUF1191)-RELATED"/>
    <property type="match status" value="1"/>
</dbReference>
<dbReference type="InterPro" id="IPR043502">
    <property type="entry name" value="DNA/RNA_pol_sf"/>
</dbReference>